<comment type="caution">
    <text evidence="2">The sequence shown here is derived from an EMBL/GenBank/DDBJ whole genome shotgun (WGS) entry which is preliminary data.</text>
</comment>
<gene>
    <name evidence="2" type="ORF">D7Z96_16210</name>
</gene>
<evidence type="ECO:0000313" key="2">
    <source>
        <dbReference type="EMBL" id="RKO21626.1"/>
    </source>
</evidence>
<feature type="domain" description="Metallo-beta-lactamase" evidence="1">
    <location>
        <begin position="25"/>
        <end position="240"/>
    </location>
</feature>
<reference evidence="2 3" key="1">
    <citation type="submission" date="2018-10" db="EMBL/GenBank/DDBJ databases">
        <title>Genome-guide identification and characterization of bacteria that degrade polycyclic aromatic hydrocarbons and resist hexavalent chromium simultaneously.</title>
        <authorList>
            <person name="Feng H."/>
        </authorList>
    </citation>
    <scope>NUCLEOTIDE SEQUENCE [LARGE SCALE GENOMIC DNA]</scope>
    <source>
        <strain evidence="2 3">J015</strain>
    </source>
</reference>
<dbReference type="InterPro" id="IPR036866">
    <property type="entry name" value="RibonucZ/Hydroxyglut_hydro"/>
</dbReference>
<dbReference type="SUPFAM" id="SSF56281">
    <property type="entry name" value="Metallo-hydrolase/oxidoreductase"/>
    <property type="match status" value="1"/>
</dbReference>
<evidence type="ECO:0000259" key="1">
    <source>
        <dbReference type="SMART" id="SM00849"/>
    </source>
</evidence>
<dbReference type="Pfam" id="PF00753">
    <property type="entry name" value="Lactamase_B"/>
    <property type="match status" value="1"/>
</dbReference>
<dbReference type="CDD" id="cd07721">
    <property type="entry name" value="yflN-like_MBL-fold"/>
    <property type="match status" value="1"/>
</dbReference>
<proteinExistence type="predicted"/>
<dbReference type="RefSeq" id="WP_013602145.1">
    <property type="nucleotide sequence ID" value="NZ_RBNH01000016.1"/>
</dbReference>
<protein>
    <submittedName>
        <fullName evidence="2">MBL fold metallo-hydrolase</fullName>
    </submittedName>
</protein>
<sequence>MTQAEQRGAGLTTIADGVHRISEAYVNFYLVESPDGLTLVDSGLPASWKTLDEALRGLGHSLDDIRALVLTHAHFDHLGLAHRLHSQFGVPVWVHAGDAFIARHPYRYRHERSRFVFALSHPGGLPVLARMTAAGALRVRGVDGANVFPSEAGPAGTFLLPVPGAPEAVFSPGHTAGHCGLYLRDRDVLFSGDALVTLDPYTGRTGPRIVAGAATMDSRQNLDTLSQLAATGASLVLPGHGEPWTGGIGEAVEAARRNAAA</sequence>
<dbReference type="Gene3D" id="3.60.15.10">
    <property type="entry name" value="Ribonuclease Z/Hydroxyacylglutathione hydrolase-like"/>
    <property type="match status" value="1"/>
</dbReference>
<dbReference type="PANTHER" id="PTHR42951:SF14">
    <property type="entry name" value="METALLO-BETA-LACTAMASE SUPERFAMILY PROTEIN"/>
    <property type="match status" value="1"/>
</dbReference>
<accession>A0A3B0F3Y0</accession>
<dbReference type="AlphaFoldDB" id="A0A3B0F3Y0"/>
<name>A0A3B0F3Y0_PSEPS</name>
<dbReference type="InterPro" id="IPR001279">
    <property type="entry name" value="Metallo-B-lactamas"/>
</dbReference>
<dbReference type="PANTHER" id="PTHR42951">
    <property type="entry name" value="METALLO-BETA-LACTAMASE DOMAIN-CONTAINING"/>
    <property type="match status" value="1"/>
</dbReference>
<keyword evidence="2" id="KW-0378">Hydrolase</keyword>
<reference evidence="3" key="2">
    <citation type="submission" date="2018-10" db="EMBL/GenBank/DDBJ databases">
        <authorList>
            <person name="Wang Y."/>
            <person name="Wang J."/>
            <person name="Yang X."/>
            <person name="Wang Z."/>
            <person name="Huang Y."/>
        </authorList>
    </citation>
    <scope>NUCLEOTIDE SEQUENCE [LARGE SCALE GENOMIC DNA]</scope>
    <source>
        <strain evidence="3">J015</strain>
    </source>
</reference>
<organism evidence="2 3">
    <name type="scientific">Pseudarthrobacter phenanthrenivorans</name>
    <name type="common">Arthrobacter phenanthrenivorans</name>
    <dbReference type="NCBI Taxonomy" id="361575"/>
    <lineage>
        <taxon>Bacteria</taxon>
        <taxon>Bacillati</taxon>
        <taxon>Actinomycetota</taxon>
        <taxon>Actinomycetes</taxon>
        <taxon>Micrococcales</taxon>
        <taxon>Micrococcaceae</taxon>
        <taxon>Pseudarthrobacter</taxon>
    </lineage>
</organism>
<dbReference type="EMBL" id="RBNH01000016">
    <property type="protein sequence ID" value="RKO21626.1"/>
    <property type="molecule type" value="Genomic_DNA"/>
</dbReference>
<dbReference type="OMA" id="PRNSINC"/>
<evidence type="ECO:0000313" key="3">
    <source>
        <dbReference type="Proteomes" id="UP000273159"/>
    </source>
</evidence>
<dbReference type="GO" id="GO:0016787">
    <property type="term" value="F:hydrolase activity"/>
    <property type="evidence" value="ECO:0007669"/>
    <property type="project" value="UniProtKB-KW"/>
</dbReference>
<dbReference type="Proteomes" id="UP000273159">
    <property type="component" value="Unassembled WGS sequence"/>
</dbReference>
<dbReference type="SMART" id="SM00849">
    <property type="entry name" value="Lactamase_B"/>
    <property type="match status" value="1"/>
</dbReference>
<dbReference type="InterPro" id="IPR050855">
    <property type="entry name" value="NDM-1-like"/>
</dbReference>